<evidence type="ECO:0000313" key="1">
    <source>
        <dbReference type="EMBL" id="CAI9291164.1"/>
    </source>
</evidence>
<organism evidence="1 2">
    <name type="scientific">Lactuca saligna</name>
    <name type="common">Willowleaf lettuce</name>
    <dbReference type="NCBI Taxonomy" id="75948"/>
    <lineage>
        <taxon>Eukaryota</taxon>
        <taxon>Viridiplantae</taxon>
        <taxon>Streptophyta</taxon>
        <taxon>Embryophyta</taxon>
        <taxon>Tracheophyta</taxon>
        <taxon>Spermatophyta</taxon>
        <taxon>Magnoliopsida</taxon>
        <taxon>eudicotyledons</taxon>
        <taxon>Gunneridae</taxon>
        <taxon>Pentapetalae</taxon>
        <taxon>asterids</taxon>
        <taxon>campanulids</taxon>
        <taxon>Asterales</taxon>
        <taxon>Asteraceae</taxon>
        <taxon>Cichorioideae</taxon>
        <taxon>Cichorieae</taxon>
        <taxon>Lactucinae</taxon>
        <taxon>Lactuca</taxon>
    </lineage>
</organism>
<sequence>MAIYIDVRVYFQGIFERYPIHYTNGTNQRLGDIDFAAMEKECYAFMERFTGEKWHTDDNGPDFEMGEYVSECEHVDADMGKLKMTWGTIKMMRMMLLLICQIGSMKSNLGRSSIMC</sequence>
<name>A0AA35ZEL2_LACSI</name>
<accession>A0AA35ZEL2</accession>
<dbReference type="Proteomes" id="UP001177003">
    <property type="component" value="Chromosome 6"/>
</dbReference>
<keyword evidence="2" id="KW-1185">Reference proteome</keyword>
<gene>
    <name evidence="1" type="ORF">LSALG_LOCUS30320</name>
</gene>
<dbReference type="AlphaFoldDB" id="A0AA35ZEL2"/>
<proteinExistence type="predicted"/>
<evidence type="ECO:0000313" key="2">
    <source>
        <dbReference type="Proteomes" id="UP001177003"/>
    </source>
</evidence>
<dbReference type="EMBL" id="OX465082">
    <property type="protein sequence ID" value="CAI9291164.1"/>
    <property type="molecule type" value="Genomic_DNA"/>
</dbReference>
<protein>
    <submittedName>
        <fullName evidence="1">Uncharacterized protein</fullName>
    </submittedName>
</protein>
<reference evidence="1" key="1">
    <citation type="submission" date="2023-04" db="EMBL/GenBank/DDBJ databases">
        <authorList>
            <person name="Vijverberg K."/>
            <person name="Xiong W."/>
            <person name="Schranz E."/>
        </authorList>
    </citation>
    <scope>NUCLEOTIDE SEQUENCE</scope>
</reference>